<proteinExistence type="predicted"/>
<dbReference type="Proteomes" id="UP001162029">
    <property type="component" value="Unassembled WGS sequence"/>
</dbReference>
<dbReference type="AlphaFoldDB" id="A0AAV0TH06"/>
<evidence type="ECO:0000313" key="2">
    <source>
        <dbReference type="Proteomes" id="UP001162029"/>
    </source>
</evidence>
<gene>
    <name evidence="1" type="ORF">PDE001_LOCUS2253</name>
</gene>
<dbReference type="Gene3D" id="2.30.29.30">
    <property type="entry name" value="Pleckstrin-homology domain (PH domain)/Phosphotyrosine-binding domain (PTB)"/>
    <property type="match status" value="1"/>
</dbReference>
<reference evidence="1" key="1">
    <citation type="submission" date="2022-12" db="EMBL/GenBank/DDBJ databases">
        <authorList>
            <person name="Webb A."/>
        </authorList>
    </citation>
    <scope>NUCLEOTIDE SEQUENCE</scope>
    <source>
        <strain evidence="1">Pd1</strain>
    </source>
</reference>
<dbReference type="SUPFAM" id="SSF50729">
    <property type="entry name" value="PH domain-like"/>
    <property type="match status" value="1"/>
</dbReference>
<protein>
    <recommendedName>
        <fullName evidence="3">PH domain-containing protein</fullName>
    </recommendedName>
</protein>
<organism evidence="1 2">
    <name type="scientific">Peronospora destructor</name>
    <dbReference type="NCBI Taxonomy" id="86335"/>
    <lineage>
        <taxon>Eukaryota</taxon>
        <taxon>Sar</taxon>
        <taxon>Stramenopiles</taxon>
        <taxon>Oomycota</taxon>
        <taxon>Peronosporomycetes</taxon>
        <taxon>Peronosporales</taxon>
        <taxon>Peronosporaceae</taxon>
        <taxon>Peronospora</taxon>
    </lineage>
</organism>
<comment type="caution">
    <text evidence="1">The sequence shown here is derived from an EMBL/GenBank/DDBJ whole genome shotgun (WGS) entry which is preliminary data.</text>
</comment>
<dbReference type="InterPro" id="IPR011993">
    <property type="entry name" value="PH-like_dom_sf"/>
</dbReference>
<sequence>MEGFLLVFSQESSAQVQYCVLEYGMLCCFDQPGGALLESIGLTRHRVRVQLLSGDNAGLCPNRFAVHVLEVKRNDQVGAFVSAGKREKTFVFAAATSMSMTKWANAIYNWRRHAFDNPTRGALSVDDAITSKAMQNPDTKRRAVLLESQRANLLNLAIRFDVKLVIDKTYSGKVRLCDLVSDLSSSAHKISTEMKISRARFAIISRLPGISSLRLSLPGR</sequence>
<keyword evidence="2" id="KW-1185">Reference proteome</keyword>
<evidence type="ECO:0000313" key="1">
    <source>
        <dbReference type="EMBL" id="CAI5720530.1"/>
    </source>
</evidence>
<evidence type="ECO:0008006" key="3">
    <source>
        <dbReference type="Google" id="ProtNLM"/>
    </source>
</evidence>
<dbReference type="EMBL" id="CANTFM010000387">
    <property type="protein sequence ID" value="CAI5720530.1"/>
    <property type="molecule type" value="Genomic_DNA"/>
</dbReference>
<accession>A0AAV0TH06</accession>
<name>A0AAV0TH06_9STRA</name>